<dbReference type="GO" id="GO:0005743">
    <property type="term" value="C:mitochondrial inner membrane"/>
    <property type="evidence" value="ECO:0007669"/>
    <property type="project" value="UniProtKB-SubCell"/>
</dbReference>
<evidence type="ECO:0000256" key="3">
    <source>
        <dbReference type="ARBA" id="ARBA00012944"/>
    </source>
</evidence>
<comment type="similarity">
    <text evidence="2 17">Belongs to the complex I subunit 2 family.</text>
</comment>
<feature type="transmembrane region" description="Helical" evidence="17">
    <location>
        <begin position="87"/>
        <end position="108"/>
    </location>
</feature>
<dbReference type="EC" id="7.1.1.2" evidence="3 17"/>
<feature type="transmembrane region" description="Helical" evidence="17">
    <location>
        <begin position="61"/>
        <end position="81"/>
    </location>
</feature>
<comment type="catalytic activity">
    <reaction evidence="16 17">
        <text>a ubiquinone + NADH + 5 H(+)(in) = a ubiquinol + NAD(+) + 4 H(+)(out)</text>
        <dbReference type="Rhea" id="RHEA:29091"/>
        <dbReference type="Rhea" id="RHEA-COMP:9565"/>
        <dbReference type="Rhea" id="RHEA-COMP:9566"/>
        <dbReference type="ChEBI" id="CHEBI:15378"/>
        <dbReference type="ChEBI" id="CHEBI:16389"/>
        <dbReference type="ChEBI" id="CHEBI:17976"/>
        <dbReference type="ChEBI" id="CHEBI:57540"/>
        <dbReference type="ChEBI" id="CHEBI:57945"/>
        <dbReference type="EC" id="7.1.1.2"/>
    </reaction>
</comment>
<keyword evidence="6 17" id="KW-0679">Respiratory chain</keyword>
<evidence type="ECO:0000256" key="6">
    <source>
        <dbReference type="ARBA" id="ARBA00022660"/>
    </source>
</evidence>
<evidence type="ECO:0000256" key="13">
    <source>
        <dbReference type="ARBA" id="ARBA00023075"/>
    </source>
</evidence>
<dbReference type="AlphaFoldDB" id="A0A250E5R0"/>
<evidence type="ECO:0000256" key="14">
    <source>
        <dbReference type="ARBA" id="ARBA00023128"/>
    </source>
</evidence>
<keyword evidence="11 17" id="KW-1133">Transmembrane helix</keyword>
<dbReference type="GO" id="GO:0006120">
    <property type="term" value="P:mitochondrial electron transport, NADH to ubiquinone"/>
    <property type="evidence" value="ECO:0007669"/>
    <property type="project" value="InterPro"/>
</dbReference>
<feature type="transmembrane region" description="Helical" evidence="17">
    <location>
        <begin position="330"/>
        <end position="352"/>
    </location>
</feature>
<evidence type="ECO:0000256" key="12">
    <source>
        <dbReference type="ARBA" id="ARBA00023027"/>
    </source>
</evidence>
<keyword evidence="7 17" id="KW-0812">Transmembrane</keyword>
<evidence type="ECO:0000256" key="7">
    <source>
        <dbReference type="ARBA" id="ARBA00022692"/>
    </source>
</evidence>
<proteinExistence type="inferred from homology"/>
<evidence type="ECO:0000259" key="18">
    <source>
        <dbReference type="Pfam" id="PF00361"/>
    </source>
</evidence>
<feature type="transmembrane region" description="Helical" evidence="17">
    <location>
        <begin position="206"/>
        <end position="224"/>
    </location>
</feature>
<evidence type="ECO:0000256" key="5">
    <source>
        <dbReference type="ARBA" id="ARBA00022448"/>
    </source>
</evidence>
<evidence type="ECO:0000313" key="19">
    <source>
        <dbReference type="EMBL" id="ATA66383.1"/>
    </source>
</evidence>
<feature type="transmembrane region" description="Helical" evidence="17">
    <location>
        <begin position="156"/>
        <end position="176"/>
    </location>
</feature>
<name>A0A250E5R0_9BIVA</name>
<geneLocation type="mitochondrion" evidence="19"/>
<keyword evidence="12 17" id="KW-0520">NAD</keyword>
<evidence type="ECO:0000256" key="15">
    <source>
        <dbReference type="ARBA" id="ARBA00023136"/>
    </source>
</evidence>
<sequence length="353" mass="38840">MVWGLMLSPAFLVFFLVSSLGTVMVVMGSGLLGMWICLELSFFGFIPILNGKSVCENESAVKYFVIQSIGSGFLLISFLLISSQSMFYIMSPSMGSFISFIMIVGFFIKLGVFPMHFWFPSVMGSASWFSCFWLGVVQKIGPFWGLSGIGLSMNMMYFFFFLSCVTSLVGAIGGLAQTQIRPLLSYSSLGQTGWMGLILMNDLEIFLGYLFIYSALLGGLLLGLNMINHYSVSGGVSWSDVGGFMFWVFGGSYFLSLAGMPPFSGFSLKMVGVLILVNNYPMFLGALMLSAMISLYFYLSMFFSSLFCVGSMDYMNLSYQSMTKGFPIMVTILGIMNWLAGVPLVIFCGSMIL</sequence>
<dbReference type="PANTHER" id="PTHR46552">
    <property type="entry name" value="NADH-UBIQUINONE OXIDOREDUCTASE CHAIN 2"/>
    <property type="match status" value="1"/>
</dbReference>
<comment type="subcellular location">
    <subcellularLocation>
        <location evidence="1 17">Mitochondrion inner membrane</location>
        <topology evidence="1 17">Multi-pass membrane protein</topology>
    </subcellularLocation>
</comment>
<organism evidence="19">
    <name type="scientific">Donax semistriatus</name>
    <dbReference type="NCBI Taxonomy" id="3074273"/>
    <lineage>
        <taxon>Eukaryota</taxon>
        <taxon>Metazoa</taxon>
        <taxon>Spiralia</taxon>
        <taxon>Lophotrochozoa</taxon>
        <taxon>Mollusca</taxon>
        <taxon>Bivalvia</taxon>
        <taxon>Autobranchia</taxon>
        <taxon>Heteroconchia</taxon>
        <taxon>Euheterodonta</taxon>
        <taxon>Imparidentia</taxon>
        <taxon>Neoheterodontei</taxon>
        <taxon>Cardiida</taxon>
        <taxon>Tellinoidea</taxon>
        <taxon>Donacidae</taxon>
        <taxon>Donax</taxon>
    </lineage>
</organism>
<dbReference type="EMBL" id="KY780363">
    <property type="protein sequence ID" value="ATA66383.1"/>
    <property type="molecule type" value="Genomic_DNA"/>
</dbReference>
<dbReference type="Pfam" id="PF00361">
    <property type="entry name" value="Proton_antipo_M"/>
    <property type="match status" value="1"/>
</dbReference>
<keyword evidence="8 17" id="KW-0999">Mitochondrion inner membrane</keyword>
<reference evidence="19" key="1">
    <citation type="journal article" date="2017" name="PLoS ONE">
        <title>First complete female mitochondrial genome in four bivalve species genus Donax and their phylogenetic relationships within the Veneroida order.</title>
        <authorList>
            <person name="Fernandez-Perez J."/>
            <person name="Nanton A."/>
            <person name="Ruiz-Ruano F.J."/>
            <person name="Camacho J.P.M."/>
            <person name="Mendez J."/>
        </authorList>
    </citation>
    <scope>NUCLEOTIDE SEQUENCE</scope>
</reference>
<keyword evidence="14 17" id="KW-0496">Mitochondrion</keyword>
<gene>
    <name evidence="19" type="primary">nad2</name>
</gene>
<dbReference type="InterPro" id="IPR001750">
    <property type="entry name" value="ND/Mrp_TM"/>
</dbReference>
<feature type="transmembrane region" description="Helical" evidence="17">
    <location>
        <begin position="283"/>
        <end position="309"/>
    </location>
</feature>
<evidence type="ECO:0000256" key="17">
    <source>
        <dbReference type="RuleBase" id="RU003403"/>
    </source>
</evidence>
<keyword evidence="9 17" id="KW-1278">Translocase</keyword>
<evidence type="ECO:0000256" key="16">
    <source>
        <dbReference type="ARBA" id="ARBA00049551"/>
    </source>
</evidence>
<evidence type="ECO:0000256" key="2">
    <source>
        <dbReference type="ARBA" id="ARBA00007012"/>
    </source>
</evidence>
<evidence type="ECO:0000256" key="9">
    <source>
        <dbReference type="ARBA" id="ARBA00022967"/>
    </source>
</evidence>
<protein>
    <recommendedName>
        <fullName evidence="4 17">NADH-ubiquinone oxidoreductase chain 2</fullName>
        <ecNumber evidence="3 17">7.1.1.2</ecNumber>
    </recommendedName>
</protein>
<dbReference type="PANTHER" id="PTHR46552:SF1">
    <property type="entry name" value="NADH-UBIQUINONE OXIDOREDUCTASE CHAIN 2"/>
    <property type="match status" value="1"/>
</dbReference>
<evidence type="ECO:0000256" key="4">
    <source>
        <dbReference type="ARBA" id="ARBA00021008"/>
    </source>
</evidence>
<dbReference type="InterPro" id="IPR050175">
    <property type="entry name" value="Complex_I_Subunit_2"/>
</dbReference>
<accession>A0A250E5R0</accession>
<keyword evidence="10 17" id="KW-0249">Electron transport</keyword>
<evidence type="ECO:0000256" key="10">
    <source>
        <dbReference type="ARBA" id="ARBA00022982"/>
    </source>
</evidence>
<dbReference type="PRINTS" id="PR01436">
    <property type="entry name" value="NADHDHGNASE2"/>
</dbReference>
<evidence type="ECO:0000256" key="11">
    <source>
        <dbReference type="ARBA" id="ARBA00022989"/>
    </source>
</evidence>
<keyword evidence="13 17" id="KW-0830">Ubiquinone</keyword>
<feature type="transmembrane region" description="Helical" evidence="17">
    <location>
        <begin position="31"/>
        <end position="49"/>
    </location>
</feature>
<keyword evidence="15 17" id="KW-0472">Membrane</keyword>
<dbReference type="InterPro" id="IPR003917">
    <property type="entry name" value="NADH_UbQ_OxRdtase_chain2"/>
</dbReference>
<feature type="domain" description="NADH:quinone oxidoreductase/Mrp antiporter transmembrane" evidence="18">
    <location>
        <begin position="31"/>
        <end position="293"/>
    </location>
</feature>
<keyword evidence="5" id="KW-0813">Transport</keyword>
<feature type="transmembrane region" description="Helical" evidence="17">
    <location>
        <begin position="117"/>
        <end position="136"/>
    </location>
</feature>
<dbReference type="GO" id="GO:0008137">
    <property type="term" value="F:NADH dehydrogenase (ubiquinone) activity"/>
    <property type="evidence" value="ECO:0007669"/>
    <property type="project" value="UniProtKB-EC"/>
</dbReference>
<evidence type="ECO:0000256" key="8">
    <source>
        <dbReference type="ARBA" id="ARBA00022792"/>
    </source>
</evidence>
<evidence type="ECO:0000256" key="1">
    <source>
        <dbReference type="ARBA" id="ARBA00004448"/>
    </source>
</evidence>
<comment type="function">
    <text evidence="17">Core subunit of the mitochondrial membrane respiratory chain NADH dehydrogenase (Complex I) which catalyzes electron transfer from NADH through the respiratory chain, using ubiquinone as an electron acceptor. Essential for the catalytic activity and assembly of complex I.</text>
</comment>